<evidence type="ECO:0000313" key="1">
    <source>
        <dbReference type="EMBL" id="AHD03073.1"/>
    </source>
</evidence>
<reference evidence="1 2" key="1">
    <citation type="submission" date="2013-09" db="EMBL/GenBank/DDBJ databases">
        <authorList>
            <consortium name="DOE Joint Genome Institute"/>
            <person name="Klenk H.-P."/>
            <person name="Huntemann M."/>
            <person name="Han J."/>
            <person name="Chen A."/>
            <person name="Kyrpides N."/>
            <person name="Mavromatis K."/>
            <person name="Markowitz V."/>
            <person name="Palaniappan K."/>
            <person name="Ivanova N."/>
            <person name="Schaumberg A."/>
            <person name="Pati A."/>
            <person name="Liolios K."/>
            <person name="Nordberg H.P."/>
            <person name="Cantor M.N."/>
            <person name="Hua S.X."/>
            <person name="Woyke T."/>
        </authorList>
    </citation>
    <scope>NUCLEOTIDE SEQUENCE [LARGE SCALE GENOMIC DNA]</scope>
    <source>
        <strain evidence="1 2">DSM 14336</strain>
    </source>
</reference>
<accession>V9VYP7</accession>
<evidence type="ECO:0000313" key="2">
    <source>
        <dbReference type="Proteomes" id="UP000018780"/>
    </source>
</evidence>
<dbReference type="AlphaFoldDB" id="V9VYP7"/>
<keyword evidence="2" id="KW-1185">Reference proteome</keyword>
<dbReference type="EMBL" id="CP006773">
    <property type="protein sequence ID" value="AHD03073.1"/>
    <property type="molecule type" value="Genomic_DNA"/>
</dbReference>
<protein>
    <submittedName>
        <fullName evidence="1">Uncharacterized protein</fullName>
    </submittedName>
</protein>
<name>V9VYP7_9RHOB</name>
<proteinExistence type="predicted"/>
<gene>
    <name evidence="1" type="ORF">METH_10745</name>
</gene>
<organism evidence="1 2">
    <name type="scientific">Leisingera methylohalidivorans DSM 14336</name>
    <dbReference type="NCBI Taxonomy" id="999552"/>
    <lineage>
        <taxon>Bacteria</taxon>
        <taxon>Pseudomonadati</taxon>
        <taxon>Pseudomonadota</taxon>
        <taxon>Alphaproteobacteria</taxon>
        <taxon>Rhodobacterales</taxon>
        <taxon>Roseobacteraceae</taxon>
        <taxon>Leisingera</taxon>
    </lineage>
</organism>
<dbReference type="Proteomes" id="UP000018780">
    <property type="component" value="Chromosome"/>
</dbReference>
<dbReference type="KEGG" id="lmd:METH_10745"/>
<sequence length="67" mass="7517">MDCIAVLDLGNGRRIHCKSVDAAKARWAETYSGMEEATIDVLFPIGLSSIVVTYRYDSDMEKWVKCS</sequence>
<dbReference type="HOGENOM" id="CLU_2807177_0_0_5"/>